<name>A0ACB8FBL0_9SAUR</name>
<gene>
    <name evidence="1" type="ORF">K3G42_001742</name>
</gene>
<evidence type="ECO:0000313" key="2">
    <source>
        <dbReference type="Proteomes" id="UP000827872"/>
    </source>
</evidence>
<proteinExistence type="predicted"/>
<sequence>MWQEIDFLRRNMELLLACAEAAERDRQDPPQLQLLQPPKEERLVPALPNDELPGQPGPLGPSRSQQPQTPKRLWRVKARFDGTMEKLAYFLVQVEVHMEKHSGDYEDEVEQKSDSLMVPASIAVTTRMIPGPGKKSPFKKGAGLQVASHEASSASEEAGGPESSEESAGNDSDLA</sequence>
<reference evidence="1" key="1">
    <citation type="submission" date="2021-08" db="EMBL/GenBank/DDBJ databases">
        <title>The first chromosome-level gecko genome reveals the dynamic sex chromosomes of Neotropical dwarf geckos (Sphaerodactylidae: Sphaerodactylus).</title>
        <authorList>
            <person name="Pinto B.J."/>
            <person name="Keating S.E."/>
            <person name="Gamble T."/>
        </authorList>
    </citation>
    <scope>NUCLEOTIDE SEQUENCE</scope>
    <source>
        <strain evidence="1">TG3544</strain>
    </source>
</reference>
<dbReference type="Proteomes" id="UP000827872">
    <property type="component" value="Linkage Group LG09"/>
</dbReference>
<protein>
    <submittedName>
        <fullName evidence="1">Uncharacterized protein</fullName>
    </submittedName>
</protein>
<evidence type="ECO:0000313" key="1">
    <source>
        <dbReference type="EMBL" id="KAH8002852.1"/>
    </source>
</evidence>
<comment type="caution">
    <text evidence="1">The sequence shown here is derived from an EMBL/GenBank/DDBJ whole genome shotgun (WGS) entry which is preliminary data.</text>
</comment>
<accession>A0ACB8FBL0</accession>
<keyword evidence="2" id="KW-1185">Reference proteome</keyword>
<organism evidence="1 2">
    <name type="scientific">Sphaerodactylus townsendi</name>
    <dbReference type="NCBI Taxonomy" id="933632"/>
    <lineage>
        <taxon>Eukaryota</taxon>
        <taxon>Metazoa</taxon>
        <taxon>Chordata</taxon>
        <taxon>Craniata</taxon>
        <taxon>Vertebrata</taxon>
        <taxon>Euteleostomi</taxon>
        <taxon>Lepidosauria</taxon>
        <taxon>Squamata</taxon>
        <taxon>Bifurcata</taxon>
        <taxon>Gekkota</taxon>
        <taxon>Sphaerodactylidae</taxon>
        <taxon>Sphaerodactylus</taxon>
    </lineage>
</organism>
<dbReference type="EMBL" id="CM037622">
    <property type="protein sequence ID" value="KAH8002852.1"/>
    <property type="molecule type" value="Genomic_DNA"/>
</dbReference>